<keyword evidence="5 7" id="KW-0472">Membrane</keyword>
<evidence type="ECO:0000256" key="3">
    <source>
        <dbReference type="ARBA" id="ARBA00022781"/>
    </source>
</evidence>
<dbReference type="Pfam" id="PF00213">
    <property type="entry name" value="OSCP"/>
    <property type="match status" value="1"/>
</dbReference>
<evidence type="ECO:0000256" key="2">
    <source>
        <dbReference type="ARBA" id="ARBA00022448"/>
    </source>
</evidence>
<keyword evidence="8" id="KW-0378">Hydrolase</keyword>
<keyword evidence="7" id="KW-1003">Cell membrane</keyword>
<keyword evidence="7" id="KW-0139">CF(1)</keyword>
<dbReference type="RefSeq" id="WP_128501767.1">
    <property type="nucleotide sequence ID" value="NZ_CP035107.1"/>
</dbReference>
<evidence type="ECO:0000256" key="6">
    <source>
        <dbReference type="ARBA" id="ARBA00023310"/>
    </source>
</evidence>
<organism evidence="8 9">
    <name type="scientific">Ornithobacterium rhinotracheale</name>
    <dbReference type="NCBI Taxonomy" id="28251"/>
    <lineage>
        <taxon>Bacteria</taxon>
        <taxon>Pseudomonadati</taxon>
        <taxon>Bacteroidota</taxon>
        <taxon>Flavobacteriia</taxon>
        <taxon>Flavobacteriales</taxon>
        <taxon>Weeksellaceae</taxon>
        <taxon>Ornithobacterium</taxon>
    </lineage>
</organism>
<dbReference type="AlphaFoldDB" id="A0A3R5YWR9"/>
<dbReference type="GO" id="GO:0005886">
    <property type="term" value="C:plasma membrane"/>
    <property type="evidence" value="ECO:0007669"/>
    <property type="project" value="UniProtKB-SubCell"/>
</dbReference>
<keyword evidence="4 7" id="KW-0406">Ion transport</keyword>
<dbReference type="SUPFAM" id="SSF47928">
    <property type="entry name" value="N-terminal domain of the delta subunit of the F1F0-ATP synthase"/>
    <property type="match status" value="1"/>
</dbReference>
<dbReference type="GO" id="GO:0045259">
    <property type="term" value="C:proton-transporting ATP synthase complex"/>
    <property type="evidence" value="ECO:0007669"/>
    <property type="project" value="UniProtKB-KW"/>
</dbReference>
<comment type="function">
    <text evidence="7">F(1)F(0) ATP synthase produces ATP from ADP in the presence of a proton or sodium gradient. F-type ATPases consist of two structural domains, F(1) containing the extramembraneous catalytic core and F(0) containing the membrane proton channel, linked together by a central stalk and a peripheral stalk. During catalysis, ATP synthesis in the catalytic domain of F(1) is coupled via a rotary mechanism of the central stalk subunits to proton translocation.</text>
</comment>
<gene>
    <name evidence="7 8" type="primary">atpH</name>
    <name evidence="8" type="ORF">EQP59_08270</name>
</gene>
<comment type="function">
    <text evidence="7">This protein is part of the stalk that links CF(0) to CF(1). It either transmits conformational changes from CF(0) to CF(1) or is implicated in proton conduction.</text>
</comment>
<keyword evidence="3 7" id="KW-0375">Hydrogen ion transport</keyword>
<dbReference type="PRINTS" id="PR00125">
    <property type="entry name" value="ATPASEDELTA"/>
</dbReference>
<dbReference type="InterPro" id="IPR026015">
    <property type="entry name" value="ATP_synth_OSCP/delta_N_sf"/>
</dbReference>
<evidence type="ECO:0000256" key="1">
    <source>
        <dbReference type="ARBA" id="ARBA00004370"/>
    </source>
</evidence>
<dbReference type="OrthoDB" id="9802471at2"/>
<evidence type="ECO:0000313" key="9">
    <source>
        <dbReference type="Proteomes" id="UP000287701"/>
    </source>
</evidence>
<name>A0A3R5YWR9_ORNRH</name>
<comment type="similarity">
    <text evidence="7">Belongs to the ATPase delta chain family.</text>
</comment>
<dbReference type="NCBIfam" id="TIGR01145">
    <property type="entry name" value="ATP_synt_delta"/>
    <property type="match status" value="1"/>
</dbReference>
<evidence type="ECO:0000313" key="8">
    <source>
        <dbReference type="EMBL" id="QAR31333.1"/>
    </source>
</evidence>
<dbReference type="GO" id="GO:0046933">
    <property type="term" value="F:proton-transporting ATP synthase activity, rotational mechanism"/>
    <property type="evidence" value="ECO:0007669"/>
    <property type="project" value="UniProtKB-UniRule"/>
</dbReference>
<keyword evidence="2 7" id="KW-0813">Transport</keyword>
<dbReference type="InterPro" id="IPR000711">
    <property type="entry name" value="ATPase_OSCP/dsu"/>
</dbReference>
<accession>A0A3R5YWR9</accession>
<keyword evidence="6 7" id="KW-0066">ATP synthesis</keyword>
<dbReference type="EMBL" id="CP035107">
    <property type="protein sequence ID" value="QAR31333.1"/>
    <property type="molecule type" value="Genomic_DNA"/>
</dbReference>
<evidence type="ECO:0000256" key="4">
    <source>
        <dbReference type="ARBA" id="ARBA00023065"/>
    </source>
</evidence>
<reference evidence="8 9" key="1">
    <citation type="submission" date="2019-01" db="EMBL/GenBank/DDBJ databases">
        <title>Whole Genome of Ornithobacterium rhinotracheale FARPER-174b.</title>
        <authorList>
            <person name="Tataje-Lavanda L.A."/>
            <person name="Montalvan A."/>
            <person name="Montesinos R."/>
            <person name="Zimic M."/>
            <person name="Fernandez-Sanchez M."/>
            <person name="Fernandez-Diaz M."/>
        </authorList>
    </citation>
    <scope>NUCLEOTIDE SEQUENCE [LARGE SCALE GENOMIC DNA]</scope>
    <source>
        <strain evidence="8 9">FARPER-174b</strain>
    </source>
</reference>
<dbReference type="HAMAP" id="MF_01416">
    <property type="entry name" value="ATP_synth_delta_bact"/>
    <property type="match status" value="1"/>
</dbReference>
<dbReference type="GO" id="GO:0016787">
    <property type="term" value="F:hydrolase activity"/>
    <property type="evidence" value="ECO:0007669"/>
    <property type="project" value="UniProtKB-KW"/>
</dbReference>
<protein>
    <recommendedName>
        <fullName evidence="7">ATP synthase subunit delta</fullName>
    </recommendedName>
    <alternativeName>
        <fullName evidence="7">ATP synthase F(1) sector subunit delta</fullName>
    </alternativeName>
    <alternativeName>
        <fullName evidence="7">F-type ATPase subunit delta</fullName>
        <shortName evidence="7">F-ATPase subunit delta</shortName>
    </alternativeName>
</protein>
<sequence>MANYRVAKRYAKAFFEVLPQEKQKKAVQEMRDILTAFKTSRDFKNFLSSPIISDEKKQSIAKEVFQNFSPETQKLVALLIKNGRSANLKEVATAVIERYRIINGIKRAHISSAYPLSSEELNAIVAKTQATLGIAADKIEVVQKVDDSLIGGFILRVDDTQFDASIKTRLSEIKQAFDTQKIISKI</sequence>
<evidence type="ECO:0000256" key="5">
    <source>
        <dbReference type="ARBA" id="ARBA00023136"/>
    </source>
</evidence>
<evidence type="ECO:0000256" key="7">
    <source>
        <dbReference type="HAMAP-Rule" id="MF_01416"/>
    </source>
</evidence>
<dbReference type="Proteomes" id="UP000287701">
    <property type="component" value="Chromosome"/>
</dbReference>
<dbReference type="Gene3D" id="1.10.520.20">
    <property type="entry name" value="N-terminal domain of the delta subunit of the F1F0-ATP synthase"/>
    <property type="match status" value="1"/>
</dbReference>
<comment type="subcellular location">
    <subcellularLocation>
        <location evidence="7">Cell membrane</location>
        <topology evidence="7">Peripheral membrane protein</topology>
    </subcellularLocation>
    <subcellularLocation>
        <location evidence="1">Membrane</location>
    </subcellularLocation>
</comment>
<proteinExistence type="inferred from homology"/>
<dbReference type="PANTHER" id="PTHR11910">
    <property type="entry name" value="ATP SYNTHASE DELTA CHAIN"/>
    <property type="match status" value="1"/>
</dbReference>